<accession>A0A1Q9JFR0</accession>
<sequence>MAIKARETITVSKERDVSATWRFYRIAASTSTPSQPTEAQGKSYVSNKTVPSGWSISEPAYDGTSTNSLYTCDLTSFTDGGVSWSVVSKSSSYEAAKQAYNEAQNAKKTATNFMAADELGVMVADMRNGSGQTPSNPSGRNVLIGSDSIEIRDGSDVLARFGEEVKIGQDGGNQMRISSEKLELETGDGITMVDVDSGERTAAVGASDLAHMTFDGYKMHIESSVEGSTAFEALTNPRTETQIYEQTLINWSAASTIQLVKLYNYGFDAKANTGVMEILSAHTVIHIEFSNGKTLDVDEDIEAVHSDGMIKIPSGQSVFQIGQMGVPVCRVTITVTYRSGDSSAYSVGFSNGRMRINWDGIPSFCNPDGRFGTVFDLIYPVGSIYMSVSSTSPATLFGGTWERVRDRFLLAAGSNYAAGNTGGSDTMTADMLPSHAHLFSGNTAAESGHKHPFDNDNTCVLTLALSGDGITRKTIKQGTGSSITNVVRSEDNPIYRQKAALSTGHIHGFSGTTGTTGKGTSGNNMPPYLSVYIWRRTA</sequence>
<dbReference type="Proteomes" id="UP000187404">
    <property type="component" value="Unassembled WGS sequence"/>
</dbReference>
<dbReference type="AlphaFoldDB" id="A0A1Q9JFR0"/>
<dbReference type="Pfam" id="PF21939">
    <property type="entry name" value="Gp10_C"/>
    <property type="match status" value="1"/>
</dbReference>
<dbReference type="RefSeq" id="WP_075712037.1">
    <property type="nucleotide sequence ID" value="NZ_MJIE01000001.1"/>
</dbReference>
<dbReference type="PANTHER" id="PTHR19051">
    <property type="entry name" value="KERATIN-ASSOCIATED PROTEIN"/>
    <property type="match status" value="1"/>
</dbReference>
<gene>
    <name evidence="2" type="ORF">BHK98_02480</name>
</gene>
<comment type="caution">
    <text evidence="2">The sequence shown here is derived from an EMBL/GenBank/DDBJ whole genome shotgun (WGS) entry which is preliminary data.</text>
</comment>
<proteinExistence type="predicted"/>
<dbReference type="OrthoDB" id="2065107at2"/>
<reference evidence="2 3" key="1">
    <citation type="journal article" date="2016" name="Appl. Environ. Microbiol.">
        <title>Function and Phylogeny of Bacterial Butyryl Coenzyme A:Acetate Transferases and Their Diversity in the Proximal Colon of Swine.</title>
        <authorList>
            <person name="Trachsel J."/>
            <person name="Bayles D.O."/>
            <person name="Looft T."/>
            <person name="Levine U.Y."/>
            <person name="Allen H.K."/>
        </authorList>
    </citation>
    <scope>NUCLEOTIDE SEQUENCE [LARGE SCALE GENOMIC DNA]</scope>
    <source>
        <strain evidence="2 3">68-3-10</strain>
    </source>
</reference>
<keyword evidence="3" id="KW-1185">Reference proteome</keyword>
<dbReference type="PANTHER" id="PTHR19051:SF32">
    <property type="entry name" value="KERATIN-ASSOCIATED PROTEIN 13-3"/>
    <property type="match status" value="1"/>
</dbReference>
<name>A0A1Q9JFR0_9FIRM</name>
<evidence type="ECO:0000313" key="3">
    <source>
        <dbReference type="Proteomes" id="UP000187404"/>
    </source>
</evidence>
<protein>
    <recommendedName>
        <fullName evidence="1">Baseplate structural protein Gp10 C-terminal domain-containing protein</fullName>
    </recommendedName>
</protein>
<dbReference type="InterPro" id="IPR053827">
    <property type="entry name" value="Gp10_C"/>
</dbReference>
<dbReference type="EMBL" id="MJIE01000001">
    <property type="protein sequence ID" value="OLR55029.1"/>
    <property type="molecule type" value="Genomic_DNA"/>
</dbReference>
<feature type="domain" description="Baseplate structural protein Gp10 C-terminal" evidence="1">
    <location>
        <begin position="374"/>
        <end position="537"/>
    </location>
</feature>
<evidence type="ECO:0000313" key="2">
    <source>
        <dbReference type="EMBL" id="OLR55029.1"/>
    </source>
</evidence>
<evidence type="ECO:0000259" key="1">
    <source>
        <dbReference type="Pfam" id="PF21939"/>
    </source>
</evidence>
<organism evidence="2 3">
    <name type="scientific">Hornefia porci</name>
    <dbReference type="NCBI Taxonomy" id="2652292"/>
    <lineage>
        <taxon>Bacteria</taxon>
        <taxon>Bacillati</taxon>
        <taxon>Bacillota</taxon>
        <taxon>Clostridia</taxon>
        <taxon>Peptostreptococcales</taxon>
        <taxon>Anaerovoracaceae</taxon>
        <taxon>Hornefia</taxon>
    </lineage>
</organism>
<dbReference type="STRING" id="1261640.BHK98_02480"/>